<sequence>MHYIRFLKVPRLIRIGRDQRTLTAKITITTDLGESFLATDVVVEALLEFPSGVPIPNAKQSRHTWAGKNGMRSIEVSIAVPRKHTGLLRMSVRAVERKYADVESLQDTFSPALPGGIVAVNSMPIDIDSSHTSEALAKRRFSTNLGSISIWEETGESIARHIWDAGLVLSSYISQLSPYLKTPSTTPKILPRLPNLETLLAKPNLNILELGAGCGIVGLTFAHSLPDISTITLTDLPEATEILDLNLSPANFTPKSASTTISHQVLDWSEPLPSNISSTKWDLVLVADCTYNPDVVPDLVKTLGRVRGGSRGVVVLLAMKVRHESEMVFFDLMGESSFEVIEKCKIPLPMVDDEEGQEIEIFVFGSGKR</sequence>
<accession>A0A1L7X879</accession>
<dbReference type="GO" id="GO:0005829">
    <property type="term" value="C:cytosol"/>
    <property type="evidence" value="ECO:0007669"/>
    <property type="project" value="TreeGrafter"/>
</dbReference>
<dbReference type="Gene3D" id="3.40.50.150">
    <property type="entry name" value="Vaccinia Virus protein VP39"/>
    <property type="match status" value="1"/>
</dbReference>
<dbReference type="InterPro" id="IPR029063">
    <property type="entry name" value="SAM-dependent_MTases_sf"/>
</dbReference>
<dbReference type="AlphaFoldDB" id="A0A1L7X879"/>
<dbReference type="GO" id="GO:0008757">
    <property type="term" value="F:S-adenosylmethionine-dependent methyltransferase activity"/>
    <property type="evidence" value="ECO:0007669"/>
    <property type="project" value="UniProtKB-ARBA"/>
</dbReference>
<dbReference type="OrthoDB" id="413520at2759"/>
<organism evidence="1 2">
    <name type="scientific">Phialocephala subalpina</name>
    <dbReference type="NCBI Taxonomy" id="576137"/>
    <lineage>
        <taxon>Eukaryota</taxon>
        <taxon>Fungi</taxon>
        <taxon>Dikarya</taxon>
        <taxon>Ascomycota</taxon>
        <taxon>Pezizomycotina</taxon>
        <taxon>Leotiomycetes</taxon>
        <taxon>Helotiales</taxon>
        <taxon>Mollisiaceae</taxon>
        <taxon>Phialocephala</taxon>
        <taxon>Phialocephala fortinii species complex</taxon>
    </lineage>
</organism>
<gene>
    <name evidence="1" type="ORF">PAC_11103</name>
</gene>
<proteinExistence type="predicted"/>
<evidence type="ECO:0000313" key="1">
    <source>
        <dbReference type="EMBL" id="CZR61207.1"/>
    </source>
</evidence>
<dbReference type="PANTHER" id="PTHR14614:SF132">
    <property type="entry name" value="PROTEIN-LYSINE METHYLTRANSFERASE C42C1.13"/>
    <property type="match status" value="1"/>
</dbReference>
<dbReference type="SUPFAM" id="SSF53335">
    <property type="entry name" value="S-adenosyl-L-methionine-dependent methyltransferases"/>
    <property type="match status" value="1"/>
</dbReference>
<dbReference type="STRING" id="576137.A0A1L7X879"/>
<dbReference type="EMBL" id="FJOG01000017">
    <property type="protein sequence ID" value="CZR61207.1"/>
    <property type="molecule type" value="Genomic_DNA"/>
</dbReference>
<dbReference type="Proteomes" id="UP000184330">
    <property type="component" value="Unassembled WGS sequence"/>
</dbReference>
<dbReference type="Pfam" id="PF10294">
    <property type="entry name" value="Methyltransf_16"/>
    <property type="match status" value="1"/>
</dbReference>
<evidence type="ECO:0000313" key="2">
    <source>
        <dbReference type="Proteomes" id="UP000184330"/>
    </source>
</evidence>
<keyword evidence="2" id="KW-1185">Reference proteome</keyword>
<dbReference type="InterPro" id="IPR019410">
    <property type="entry name" value="Methyltransf_16"/>
</dbReference>
<protein>
    <submittedName>
        <fullName evidence="1">Uncharacterized protein</fullName>
    </submittedName>
</protein>
<reference evidence="1 2" key="1">
    <citation type="submission" date="2016-03" db="EMBL/GenBank/DDBJ databases">
        <authorList>
            <person name="Ploux O."/>
        </authorList>
    </citation>
    <scope>NUCLEOTIDE SEQUENCE [LARGE SCALE GENOMIC DNA]</scope>
    <source>
        <strain evidence="1 2">UAMH 11012</strain>
    </source>
</reference>
<dbReference type="PANTHER" id="PTHR14614">
    <property type="entry name" value="HEPATOCELLULAR CARCINOMA-ASSOCIATED ANTIGEN"/>
    <property type="match status" value="1"/>
</dbReference>
<name>A0A1L7X879_9HELO</name>